<dbReference type="EMBL" id="LT629695">
    <property type="protein sequence ID" value="SDH60412.1"/>
    <property type="molecule type" value="Genomic_DNA"/>
</dbReference>
<sequence>MATHDLSIGARVRSTIDLGGIVRPFIQAGEPGRIEALDDEGGYVVRFDACHRSMGVHADEVARAEEPARR</sequence>
<gene>
    <name evidence="1" type="ORF">SAMN04489720_1753</name>
</gene>
<dbReference type="AlphaFoldDB" id="A0A1G8DRZ6"/>
<dbReference type="STRING" id="399736.SAMN04489720_1753"/>
<evidence type="ECO:0008006" key="3">
    <source>
        <dbReference type="Google" id="ProtNLM"/>
    </source>
</evidence>
<organism evidence="1 2">
    <name type="scientific">Agrococcus jejuensis</name>
    <dbReference type="NCBI Taxonomy" id="399736"/>
    <lineage>
        <taxon>Bacteria</taxon>
        <taxon>Bacillati</taxon>
        <taxon>Actinomycetota</taxon>
        <taxon>Actinomycetes</taxon>
        <taxon>Micrococcales</taxon>
        <taxon>Microbacteriaceae</taxon>
        <taxon>Agrococcus</taxon>
    </lineage>
</organism>
<dbReference type="OrthoDB" id="9868106at2"/>
<dbReference type="RefSeq" id="WP_157674740.1">
    <property type="nucleotide sequence ID" value="NZ_LT629695.1"/>
</dbReference>
<name>A0A1G8DRZ6_9MICO</name>
<keyword evidence="2" id="KW-1185">Reference proteome</keyword>
<evidence type="ECO:0000313" key="1">
    <source>
        <dbReference type="EMBL" id="SDH60412.1"/>
    </source>
</evidence>
<evidence type="ECO:0000313" key="2">
    <source>
        <dbReference type="Proteomes" id="UP000198822"/>
    </source>
</evidence>
<accession>A0A1G8DRZ6</accession>
<proteinExistence type="predicted"/>
<protein>
    <recommendedName>
        <fullName evidence="3">DUF1918 domain-containing protein</fullName>
    </recommendedName>
</protein>
<dbReference type="Proteomes" id="UP000198822">
    <property type="component" value="Chromosome I"/>
</dbReference>
<reference evidence="2" key="1">
    <citation type="submission" date="2016-10" db="EMBL/GenBank/DDBJ databases">
        <authorList>
            <person name="Varghese N."/>
            <person name="Submissions S."/>
        </authorList>
    </citation>
    <scope>NUCLEOTIDE SEQUENCE [LARGE SCALE GENOMIC DNA]</scope>
    <source>
        <strain evidence="2">DSM 22002</strain>
    </source>
</reference>